<feature type="domain" description="Retrotransposon gag" evidence="2">
    <location>
        <begin position="109"/>
        <end position="170"/>
    </location>
</feature>
<proteinExistence type="predicted"/>
<dbReference type="EMBL" id="SSTE01007295">
    <property type="protein sequence ID" value="KAA0056800.1"/>
    <property type="molecule type" value="Genomic_DNA"/>
</dbReference>
<feature type="compositionally biased region" description="Acidic residues" evidence="1">
    <location>
        <begin position="48"/>
        <end position="57"/>
    </location>
</feature>
<comment type="caution">
    <text evidence="3">The sequence shown here is derived from an EMBL/GenBank/DDBJ whole genome shotgun (WGS) entry which is preliminary data.</text>
</comment>
<evidence type="ECO:0000313" key="5">
    <source>
        <dbReference type="Proteomes" id="UP000321393"/>
    </source>
</evidence>
<dbReference type="OrthoDB" id="1749511at2759"/>
<evidence type="ECO:0000259" key="2">
    <source>
        <dbReference type="Pfam" id="PF03732"/>
    </source>
</evidence>
<evidence type="ECO:0000313" key="4">
    <source>
        <dbReference type="EMBL" id="TYJ99924.1"/>
    </source>
</evidence>
<dbReference type="InterPro" id="IPR005162">
    <property type="entry name" value="Retrotrans_gag_dom"/>
</dbReference>
<evidence type="ECO:0000313" key="3">
    <source>
        <dbReference type="EMBL" id="KAA0056800.1"/>
    </source>
</evidence>
<dbReference type="Pfam" id="PF03732">
    <property type="entry name" value="Retrotrans_gag"/>
    <property type="match status" value="1"/>
</dbReference>
<gene>
    <name evidence="4" type="ORF">E5676_scaffold701G00470</name>
    <name evidence="3" type="ORF">E6C27_scaffold486G00970</name>
</gene>
<dbReference type="Proteomes" id="UP000321947">
    <property type="component" value="Unassembled WGS sequence"/>
</dbReference>
<feature type="region of interest" description="Disordered" evidence="1">
    <location>
        <begin position="23"/>
        <end position="66"/>
    </location>
</feature>
<evidence type="ECO:0000256" key="1">
    <source>
        <dbReference type="SAM" id="MobiDB-lite"/>
    </source>
</evidence>
<organism evidence="3 5">
    <name type="scientific">Cucumis melo var. makuwa</name>
    <name type="common">Oriental melon</name>
    <dbReference type="NCBI Taxonomy" id="1194695"/>
    <lineage>
        <taxon>Eukaryota</taxon>
        <taxon>Viridiplantae</taxon>
        <taxon>Streptophyta</taxon>
        <taxon>Embryophyta</taxon>
        <taxon>Tracheophyta</taxon>
        <taxon>Spermatophyta</taxon>
        <taxon>Magnoliopsida</taxon>
        <taxon>eudicotyledons</taxon>
        <taxon>Gunneridae</taxon>
        <taxon>Pentapetalae</taxon>
        <taxon>rosids</taxon>
        <taxon>fabids</taxon>
        <taxon>Cucurbitales</taxon>
        <taxon>Cucurbitaceae</taxon>
        <taxon>Benincaseae</taxon>
        <taxon>Cucumis</taxon>
    </lineage>
</organism>
<dbReference type="AlphaFoldDB" id="A0A5A7UNY9"/>
<sequence length="171" mass="20165">MMQKMIEDRLTALEAEIEAIKQDHQRLTGGSELTGVSTGKRKVRNEEGPQEEGEEGETSLSVETGGGQEKIKFKKLEMPVFNGEDSEGWFYRAEHYFQMHLLNEREKLKIAVVSLEGRGLNWFRWAENRKRFRSWRELKERMYNRFRCRDFGTTYARFLAIKQEGTVSEYL</sequence>
<name>A0A5A7UNY9_CUCMM</name>
<protein>
    <submittedName>
        <fullName evidence="3">Gypsy/ty3 element polyprotein</fullName>
    </submittedName>
</protein>
<accession>A0A5A7UNY9</accession>
<dbReference type="EMBL" id="SSTD01017387">
    <property type="protein sequence ID" value="TYJ99924.1"/>
    <property type="molecule type" value="Genomic_DNA"/>
</dbReference>
<dbReference type="Proteomes" id="UP000321393">
    <property type="component" value="Unassembled WGS sequence"/>
</dbReference>
<evidence type="ECO:0000313" key="6">
    <source>
        <dbReference type="Proteomes" id="UP000321947"/>
    </source>
</evidence>
<reference evidence="5 6" key="1">
    <citation type="submission" date="2019-08" db="EMBL/GenBank/DDBJ databases">
        <title>Draft genome sequences of two oriental melons (Cucumis melo L. var makuwa).</title>
        <authorList>
            <person name="Kwon S.-Y."/>
        </authorList>
    </citation>
    <scope>NUCLEOTIDE SEQUENCE [LARGE SCALE GENOMIC DNA]</scope>
    <source>
        <strain evidence="6">cv. Chang Bougi</strain>
        <strain evidence="5">cv. SW 3</strain>
        <tissue evidence="3">Leaf</tissue>
    </source>
</reference>